<feature type="region of interest" description="Disordered" evidence="1">
    <location>
        <begin position="1"/>
        <end position="20"/>
    </location>
</feature>
<feature type="compositionally biased region" description="Basic and acidic residues" evidence="1">
    <location>
        <begin position="9"/>
        <end position="20"/>
    </location>
</feature>
<dbReference type="EMBL" id="JAXCGZ010007923">
    <property type="protein sequence ID" value="KAK7078256.1"/>
    <property type="molecule type" value="Genomic_DNA"/>
</dbReference>
<gene>
    <name evidence="2" type="ORF">SK128_027802</name>
</gene>
<sequence>MFEIQTQPSKEDERNNVEPQREIIIMEDLRQHGFKMYDRRKGMDNAHTVLVMEELARLHAASLLLHAAEGYQTVYNHHDFLTKDWLR</sequence>
<dbReference type="AlphaFoldDB" id="A0AAN8X5G4"/>
<proteinExistence type="predicted"/>
<evidence type="ECO:0000313" key="3">
    <source>
        <dbReference type="Proteomes" id="UP001381693"/>
    </source>
</evidence>
<dbReference type="Pfam" id="PF02958">
    <property type="entry name" value="EcKL"/>
    <property type="match status" value="1"/>
</dbReference>
<protein>
    <submittedName>
        <fullName evidence="2">Uncharacterized protein</fullName>
    </submittedName>
</protein>
<dbReference type="Proteomes" id="UP001381693">
    <property type="component" value="Unassembled WGS sequence"/>
</dbReference>
<dbReference type="PANTHER" id="PTHR11012:SF30">
    <property type="entry name" value="PROTEIN KINASE-LIKE DOMAIN-CONTAINING"/>
    <property type="match status" value="1"/>
</dbReference>
<evidence type="ECO:0000313" key="2">
    <source>
        <dbReference type="EMBL" id="KAK7078256.1"/>
    </source>
</evidence>
<evidence type="ECO:0000256" key="1">
    <source>
        <dbReference type="SAM" id="MobiDB-lite"/>
    </source>
</evidence>
<organism evidence="2 3">
    <name type="scientific">Halocaridina rubra</name>
    <name type="common">Hawaiian red shrimp</name>
    <dbReference type="NCBI Taxonomy" id="373956"/>
    <lineage>
        <taxon>Eukaryota</taxon>
        <taxon>Metazoa</taxon>
        <taxon>Ecdysozoa</taxon>
        <taxon>Arthropoda</taxon>
        <taxon>Crustacea</taxon>
        <taxon>Multicrustacea</taxon>
        <taxon>Malacostraca</taxon>
        <taxon>Eumalacostraca</taxon>
        <taxon>Eucarida</taxon>
        <taxon>Decapoda</taxon>
        <taxon>Pleocyemata</taxon>
        <taxon>Caridea</taxon>
        <taxon>Atyoidea</taxon>
        <taxon>Atyidae</taxon>
        <taxon>Halocaridina</taxon>
    </lineage>
</organism>
<accession>A0AAN8X5G4</accession>
<name>A0AAN8X5G4_HALRR</name>
<dbReference type="PANTHER" id="PTHR11012">
    <property type="entry name" value="PROTEIN KINASE-LIKE DOMAIN-CONTAINING"/>
    <property type="match status" value="1"/>
</dbReference>
<keyword evidence="3" id="KW-1185">Reference proteome</keyword>
<reference evidence="2 3" key="1">
    <citation type="submission" date="2023-11" db="EMBL/GenBank/DDBJ databases">
        <title>Halocaridina rubra genome assembly.</title>
        <authorList>
            <person name="Smith C."/>
        </authorList>
    </citation>
    <scope>NUCLEOTIDE SEQUENCE [LARGE SCALE GENOMIC DNA]</scope>
    <source>
        <strain evidence="2">EP-1</strain>
        <tissue evidence="2">Whole</tissue>
    </source>
</reference>
<comment type="caution">
    <text evidence="2">The sequence shown here is derived from an EMBL/GenBank/DDBJ whole genome shotgun (WGS) entry which is preliminary data.</text>
</comment>
<dbReference type="InterPro" id="IPR004119">
    <property type="entry name" value="EcKL"/>
</dbReference>